<sequence length="325" mass="36889">MDTPDSESKPIADFETASQLDDKRFSRFELYNNPATWIPYYIHPTSTLKDYKIIERFIDKNPSRIPELPDIAFGALVLESNDPCDCKEKGCTKPHKRIWRSNVKVIKRHNKKHLVTEFRIIAHGVSKKLLNIDAEMTKIEEDLGGPLLNVHKIFFTGQGLIHVGVEDTEASDADSESAAETICDVFPETADVTFHPNHKWGVTVGFEKLPSTVCKLFGLVFSACAHQLQTLQLHLTTPLTFSKFCEELVSLSINVQHIRRHRRLPQVPVRCLKILRLLHINGAIPWTLFEMADGQLVFPGLKEVNFYFLVNSTNKISFSDAVHDA</sequence>
<evidence type="ECO:0000313" key="1">
    <source>
        <dbReference type="EMBL" id="KAJ1950476.1"/>
    </source>
</evidence>
<keyword evidence="2" id="KW-1185">Reference proteome</keyword>
<dbReference type="EMBL" id="JANBPW010000196">
    <property type="protein sequence ID" value="KAJ1950476.1"/>
    <property type="molecule type" value="Genomic_DNA"/>
</dbReference>
<gene>
    <name evidence="1" type="ORF">FBU59_000660</name>
</gene>
<feature type="non-terminal residue" evidence="1">
    <location>
        <position position="325"/>
    </location>
</feature>
<proteinExistence type="predicted"/>
<dbReference type="Proteomes" id="UP001150603">
    <property type="component" value="Unassembled WGS sequence"/>
</dbReference>
<name>A0ACC1JGF0_9FUNG</name>
<protein>
    <submittedName>
        <fullName evidence="1">Uncharacterized protein</fullName>
    </submittedName>
</protein>
<reference evidence="1" key="1">
    <citation type="submission" date="2022-07" db="EMBL/GenBank/DDBJ databases">
        <title>Phylogenomic reconstructions and comparative analyses of Kickxellomycotina fungi.</title>
        <authorList>
            <person name="Reynolds N.K."/>
            <person name="Stajich J.E."/>
            <person name="Barry K."/>
            <person name="Grigoriev I.V."/>
            <person name="Crous P."/>
            <person name="Smith M.E."/>
        </authorList>
    </citation>
    <scope>NUCLEOTIDE SEQUENCE</scope>
    <source>
        <strain evidence="1">NRRL 5244</strain>
    </source>
</reference>
<organism evidence="1 2">
    <name type="scientific">Linderina macrospora</name>
    <dbReference type="NCBI Taxonomy" id="4868"/>
    <lineage>
        <taxon>Eukaryota</taxon>
        <taxon>Fungi</taxon>
        <taxon>Fungi incertae sedis</taxon>
        <taxon>Zoopagomycota</taxon>
        <taxon>Kickxellomycotina</taxon>
        <taxon>Kickxellomycetes</taxon>
        <taxon>Kickxellales</taxon>
        <taxon>Kickxellaceae</taxon>
        <taxon>Linderina</taxon>
    </lineage>
</organism>
<comment type="caution">
    <text evidence="1">The sequence shown here is derived from an EMBL/GenBank/DDBJ whole genome shotgun (WGS) entry which is preliminary data.</text>
</comment>
<evidence type="ECO:0000313" key="2">
    <source>
        <dbReference type="Proteomes" id="UP001150603"/>
    </source>
</evidence>
<accession>A0ACC1JGF0</accession>